<reference evidence="1 2" key="1">
    <citation type="journal article" date="2022" name="New Phytol.">
        <title>Ecological generalism drives hyperdiversity of secondary metabolite gene clusters in xylarialean endophytes.</title>
        <authorList>
            <person name="Franco M.E.E."/>
            <person name="Wisecaver J.H."/>
            <person name="Arnold A.E."/>
            <person name="Ju Y.M."/>
            <person name="Slot J.C."/>
            <person name="Ahrendt S."/>
            <person name="Moore L.P."/>
            <person name="Eastman K.E."/>
            <person name="Scott K."/>
            <person name="Konkel Z."/>
            <person name="Mondo S.J."/>
            <person name="Kuo A."/>
            <person name="Hayes R.D."/>
            <person name="Haridas S."/>
            <person name="Andreopoulos B."/>
            <person name="Riley R."/>
            <person name="LaButti K."/>
            <person name="Pangilinan J."/>
            <person name="Lipzen A."/>
            <person name="Amirebrahimi M."/>
            <person name="Yan J."/>
            <person name="Adam C."/>
            <person name="Keymanesh K."/>
            <person name="Ng V."/>
            <person name="Louie K."/>
            <person name="Northen T."/>
            <person name="Drula E."/>
            <person name="Henrissat B."/>
            <person name="Hsieh H.M."/>
            <person name="Youens-Clark K."/>
            <person name="Lutzoni F."/>
            <person name="Miadlikowska J."/>
            <person name="Eastwood D.C."/>
            <person name="Hamelin R.C."/>
            <person name="Grigoriev I.V."/>
            <person name="U'Ren J.M."/>
        </authorList>
    </citation>
    <scope>NUCLEOTIDE SEQUENCE [LARGE SCALE GENOMIC DNA]</scope>
    <source>
        <strain evidence="1 2">CBS 119005</strain>
    </source>
</reference>
<protein>
    <submittedName>
        <fullName evidence="1">MmgE/PrpD family-domain-containing protein</fullName>
    </submittedName>
</protein>
<gene>
    <name evidence="1" type="ORF">F4820DRAFT_447827</name>
</gene>
<sequence>MSTPNYHQLLLDIIHYVYHVEISSHLAYKRARIVLLDSMGCAIKTLSQSLEARAFVGPVVPGTTVPNGFRLPGTAFALDPVKGAFDLGLLIRYVDHNDAYSDREWGHPGDNLGSIVAVADWLSRSRAAGDACGKPTTLKEVLTAHIKAYEIQLHQWYLEMLGSLANGDLDDAIPVKIASTAVVAHLLGLSEEQALSALSHAWLDRHLHFAFQQPPNAGPRRGWATGDACSSTVHLCFLAKAGQPGPPWAIMTPKRGFEDIASSNEGFTIPKHFEAFAIENDFRLIAAKERSTSASEAAVELVIRLEVMGRAVSDIEKMTIRTHHNAKSILDKTGPLRNPKERFHCIQYLVAVSLMKGFFIDSDDYADRSPWASDPRVDALRDKMVIVEDEQFTKDYHDPEVDSKANAIQVKMKTGEDISEIVVEFPIGHRKHSKTLDFIQKKFRVNMNKGGFESARVDVITGLVQTNGLAIHHFVDLFAKEVGYVGNP</sequence>
<evidence type="ECO:0000313" key="1">
    <source>
        <dbReference type="EMBL" id="KAI4865619.1"/>
    </source>
</evidence>
<keyword evidence="2" id="KW-1185">Reference proteome</keyword>
<comment type="caution">
    <text evidence="1">The sequence shown here is derived from an EMBL/GenBank/DDBJ whole genome shotgun (WGS) entry which is preliminary data.</text>
</comment>
<accession>A0ACB9Z3E8</accession>
<dbReference type="EMBL" id="MU393469">
    <property type="protein sequence ID" value="KAI4865619.1"/>
    <property type="molecule type" value="Genomic_DNA"/>
</dbReference>
<dbReference type="Proteomes" id="UP001497700">
    <property type="component" value="Unassembled WGS sequence"/>
</dbReference>
<organism evidence="1 2">
    <name type="scientific">Hypoxylon rubiginosum</name>
    <dbReference type="NCBI Taxonomy" id="110542"/>
    <lineage>
        <taxon>Eukaryota</taxon>
        <taxon>Fungi</taxon>
        <taxon>Dikarya</taxon>
        <taxon>Ascomycota</taxon>
        <taxon>Pezizomycotina</taxon>
        <taxon>Sordariomycetes</taxon>
        <taxon>Xylariomycetidae</taxon>
        <taxon>Xylariales</taxon>
        <taxon>Hypoxylaceae</taxon>
        <taxon>Hypoxylon</taxon>
    </lineage>
</organism>
<name>A0ACB9Z3E8_9PEZI</name>
<proteinExistence type="predicted"/>
<evidence type="ECO:0000313" key="2">
    <source>
        <dbReference type="Proteomes" id="UP001497700"/>
    </source>
</evidence>